<dbReference type="GO" id="GO:0008237">
    <property type="term" value="F:metallopeptidase activity"/>
    <property type="evidence" value="ECO:0007669"/>
    <property type="project" value="InterPro"/>
</dbReference>
<sequence length="5630" mass="591487">MTIGKPGKHSSGRSFRENLANRLGLGGDEATRRRRGKRSMSVRERRATIERRLHSQSLEARQLLAGPELVGIQPNSGELIRGGTSIDSAPLFGTDLLQTAPNELRFRFDSNSSIDVATLLNPATANDDTLLPLGLSITRAGSDQRFETATALTDFGTSVNATENRRVEVEFRAAAPGVSGNGTTVRITNASVAGSAAPVVIASVDPDLKTIDIRLNTNSPRPATVSDLLETLENHPTANQVVTAYSVHGLTTTAINTHLPATGLTLNLDGANTARATTDLGLGDTTQVRFLANQSGAAGREISIRITPANLGSSSTPLVSVANNVINVRINSTAGAQTTVGQLVTAINNSATAANLVTASLQRGSSTGLISTTFTTVTAATPTGLPLTGASDTVVSPGFVGIGDTANEVVFRFAEPLPDDAYQIEIYGEGERALLNTAGEAFNDGEDFAVQFEINAAPQVLAVVPEPVTKQSDGRLISEPNVIEVYFTNDVNSSVLNANYYTAVFTRDTVTGGDDEAIKPIAVEALDGRTDAVRVIFNSPFSRTPDPDNPGSSIEGSVRFRIGDSTALPAAPIETPVTEAESGDSIYRNAASPIAEPGPMVLTSFNGINLTQTSAIRLTGGSIENALGEILQFPGGSDYEGVRDIRPDDPSSNDRVVPLGIWRTDGDTTAGISTIYYNFPDEWQGEDFGTQTTDLNETYSNAITEQQKERVREVASLFSEYLGIQFIEVGQDAAAAITSPNFTGEVGPVYSIGVGELSSTFDGTTARVNSAAGGVTVASRELDDQGNTFLPLEVDSLPVNGNQLIVLDGQDFDQSTDDFTGGEFFRGVFLGIGQLLGYGYADHLPQPITQSTDSVLDPTQLTQDAIPSTTADLLDTNESLFPSPADIVNGQFLYRPESNDIDLYQFTLANKGTLNISTIAERLASSSTLDTMLRLYKIEGGLPIEIAANDDYFSNDSMIEIEVEKGTYVVGVSASGNDQYDPIIAGTGIGGVSEGDYEVAMTFTPTTTTLSAISDGVNILDGDADGEEGGLFQFWFEPNDANTTVYVDNSGTTAGTGIPGSITNPFSTLNQAFASVEGRRLSNNPVEVVRVVSGGTYKIGRTQLGSALTNGELTTIDVPKDVNLVLDAGVRFEMSGSRIGVGSTSASVDRSGSSIQVLGTPDSPVELVGFGTNPQKGTWGGIEIRGDIDYADDSRTNMEENGVFLNHIQYADIQNAGGQVRVDGGLRTVSAIELAESRATIINSMITQSGDAAIAATPNTFAETRFDESRFQNEIAAGAGLSDYFTSDFVRIGPHIRGNTITDNTYNGLLIRISTPSGGSTETLDLNARFDDTDIVHILIENLLIEGNPGGPVSLSESPSLLLTQATGAVNTPTIDNGDIPQGQYAYRMTYVTRDGFESAASDASLTVTLSATGAIRLNNLPTVVSGTDYTGRRLYRAPVTGTDVNGQPIYGEFTRVGRLNTSDTSFTDTIATGLTPLDPDRIGPASLALSGRLDPGLTIDPGTIVKLNDARIEVTFGSRLYAEGTDTAPIVLTSLNDRRYGTGGTFNTNGLAQDSTPGAPSGGDAGDWAGIYAAFGADVSIDHGVIAGGGGTSRVEGGFASFNVIEAHQSDLRIANTRFENNDDGRSFVNDSSNSNNNPDDPREQRVGRVNNASGTIFVRGSQPVIIDNTFIDGNGPTMTFDVNSFTWQEQTDPGRSTGGIDALELRGNSGPLIKGNLIENSSDSLAGLEVRGGTVATEVVWDDTDIVHIVRDTIEVPNQHIYGGLRIESDARASLVVKFDTLGDIPEQTIFITAVNTATEPADLPVPGDADFVFDGSLDEPGDFTSVTPADATDFDFGVEIGDDFVEVTILETTGATIVDNTFAGIQLSPEFDLGAFDNATLDIGGTSLNGFDNGRLIVINGIMFLNIAGLTFEPNDVIRIDTGTIFPESEVPFQEDALLRRQAGIVVGGNSYTAEDELNGIADRIGGSLQVIGQPDFPVVLTSLADDTVGAGFTPSGLANLNTDGANNTPTPGGWDGIVIREAASDSNASITSENEPSNVGLSDTNAVASRAQFVGEVAPDRASGDENRQLGLIVDGELSSASDVDVYSFVAEAGTQVWLDIDRTNLSVDTVIELVNANGQTLVLSDDAMAEAALIEELLSLDAADPNTAARREELRALISARTGRGDQALDIDSIFGLATGQIDSSAGLVAFQDNYSINSRDAGMRVILPGVVGQRTLYHVRVRSALSTSSKSTLTSDGKSPMVVGDTSNVADNEDSLQNQTGGLRNGLTKGSYQLQIRIEEADVSAGTQIRYSDVMYADNGVQIIGGPLHSPLAGEDFETAGDNGTFGNAQRLGLYDTQFSGDPALDPAAVVQPDGSILISRDSATVDRVDVELNNGAGPLSSDRLAKNISGFIDDTNDVDWFEFEIEYQQLTRDDAAMYLATVFDIDYADGASRADLSLYVFDAAGNLVLIGGDSNIADDMNSSGATSTSDLSRGSYGTADPYIGSAELPEGTYYVAISNKFQAPAQLDQFTTRNPTNPLIRLEPVDSTRRIAEEGFENLGNPSAYTQVAEGPVVPVLFDNNSIIEHTLDDVFLYVNSGTELFLVNPFTGARYATLGGFGTTILDVAFTANGELFGYTVPQQLDDGNYTYARIDTVNGTITPLENTGIETSHDLEIEEDAVQVLDEDSDDGLIVEAITIRNRFGEETGYLVADRPVVRQGLTPGLNFNRQGYTTNILYAFDEETGEATGPDFDLTLANAGAGTNIREVGQIDTSQDPDDGQPDDANVIGISSATEVNAAGVAVPQLFDGDNFTLTNGTQFVTFELNQGYTLISSDPASIANGTTLSVTLPGRAPVTFELTNAPDPTTPGNVIVNIDRTASNTVFIEQLAAAIQAQSPGIPVSFKGTQLAFPTATAVTLTPPNANPVSGLTLNGSQLVQPGRVPVTLLPTDSAETIANRIVQAIATQNAGGALPTVIGTSLGRAVQITGVVVDANSAAGNLRLGGFANGGSITGIELVGNDLYAVSDAGGLYRVPSGFLGFNGSAGSNANVGQYVASSTDLIGINFSGLRAGPNSLRDAEGRQILFGITSNGDIHAFNLDGELQAVFAGGRTSISTGIFNAQGLDFATLDYNLWHVTSARDSDEGHGINDAYHGARPDQGDANNSLVFNYTAAAFNGNYGAGEAPVQNINTAAENVRQDGQDVQGTYNFPGGARGTVQSNAFSLEGYSAADLPTMYFNYFLETDGVDDDSASDDDFDLFGEDQDTLRVYVVDQHGVEHLVATNNEQRRDGLFDDEFDDPAQIGVYDDSIDVDVQQLYDNTGTWRQARVSLEEFAGQSGLSLRIEFSTAGTTSTLTDEIRTVAASELIDGETLIINGESFSIDMAPVVTFSSGISLQQLYQDPNATSTFTVDGQTYLLNDGTRTVPAGVISINLLAGQPVGATLAELTAGDIARAVAETFDIQIDLARLLPTGTEIEQFYDANPIPIGVDPDAYYAENPDKLFTVYLNGTEFVLLDGDTQRSDLTLGFNTDLFARRSQVDVFSLFELLSINGTDATSLDDLSADDVAFVIGSLIGETDFAVDYGQLVPTANILDNYYTNSDAVFIVTIDDVEFVLNDGLRNVGVNQVSVPLGSDVTQADVAGELQAIVESTFGIQTPAYGSIDQFDFSDPSDPTDPFGNPNPAGELGRNDLTYQATPIAYSGGNLIVNGRGTLGTITPTLITNRGDVDLVSIDNLAAGTTVSVSVTSDQPGVDNNVRFFDEDGIELLAAGGGTLAVENIADGTISVVIPSNGLYYIGISGPENSTYDPRISGTADAAQTGGYAASISIEADMNIVASGASVEFGGAGIVSVGAAEVTDGAADGLAASNQKPLTGTPISVSRGDSAADVAIALQAALAERFAGGDTSLIPVAGSAVRLPNMNFDADQLGPFVSTAERYGDRFGGDYQAGASANDSEGAYIDDIIIGFAERGEMVTAATPIGAEEVFVDSGELSLTSPAESPRPTSSGSYQLEIRDASEYVASGAVLEGAPNLVDARFRAFDTNERLVSSSVSLVTKPASEILDGSTFTIAGENNRVTFEFDVLDAAGNSNGFAQNANRVLVQIAADATAEEVADTIIGRISSQQVSTVLGVSAMRGNLTRANTPGSVPDTRINLSGATSIRTNAIGATAFVSTTTDDLRGDTNRDRTEQGVIMIENSRFIHNEDAGLQISRDASESVISDDPIDATPSLVTYARNFLELNTENLIPGVVVRNNTFAFNQDVGIDISGLENSGFASENPVGFDRILNNTLVGGTIEQTANLGSQIFESTFFPLGAISFADSVLDSETVHGPDVEESFTDSEAALGSPDCFGVSTTDPENGLFTFSLGSGGSAVFAFDDNLLTGSSSNPSAVMGIGDGIDDLVIFETGIPERVRVEISRDNVTYFNVGEIFGLENKIDLDAFGFGLSDRFSYVRLTDLSPSGTNNFGPGGADIDAVGAISTVPRDTFVAGQTGIRVADNAAPTLLNNVVSNFEVGLSVAPTPTLASGLIDVSASLTVIGGTTYYRNDLASLIAGIDGIGQSAQFIDASDSVFVDAFNLIFTPQSRTPIIDSGIASLEDRASLISLRNSLGLPSSPILAPTFDANGQLRVDDPTFDASFGVGLSGFIDRGAEERTDNEGPRFVLTSPRGQDLIFDQTRDLFGRSITQGTIYDAFEIQLIDGIVPADTGYGVGVNDNTVTSENLLVTRLVVGSTTVELLEEGRDYKFSYEPSDNTIRITPIAGIWADNAVYTVEFLGTEAGSADGYNAVLKAETGLEYADGEKTFIDGQILETELGIQLAVPSAALTETDALTGLTSSAINGQTITVFDGVNTPVTFEFVTDITEEVVNGIVTATGNYAIRLPSTASAQRVALLLTQAINDLSASQPSVLNIEAVYLEDDGTSTTGRMQLLGTHANSDLAYVSFDEDAMFRQVNQELDVQLLPQIDIDIDGSRLTNYNETIVVFDGTREVAFEFDTDGIIAAIDPDVDRVVLQVAADASLRELVQALIQGFQDEDLDLQASGASGVFRVRGTNGPISLTALNGGALITGNSSIGVSLGFGMQIPTTEGEISTAVEDGQTFTIASGLGTPVTFEIDFDGDLLNAGATPVTVFGGGFGGSPDSLANAIVSAVSLIFPSLTPINHGGGKITLGGDSDIRLSTAGTVIEQVGSPGDPASQAVVIRYNDDANTVAEAFGDAALAAGLGGVDGTDVRQIDNRVLLKTDTTPIGDAVVTEFIADKAGNRLQPASEQVSSRVEILVGELSDYGDASLTFGNGQNYPTTIQTGGPSHTIVDNDDDVLFLGGSVTADVNGSNDDLDIDDGVIQLGTLQPGFTSDFEVSINQRAGAPSPSQTSYLDVWFDWDGDGAFEESAGEVNRFTFPANTPFLVNTLEIAVPSTAQLGDVQARFRLSYEAGLGPVGATNAGEVEDYVYTVVNNPFTGRTQVEDVNDSGAVTPLDALLIINVLNANGGGVDLTNVPAGLSLPKYPDVNGDGMITEIDALRVINWLNANNRPGEVPGSEPLASTSTQSVAYSPVAEGVMATNSTIMFDPTVAPTSTQTVSSPSGEPMPVAADSPSLDESISETSKTSVFDSPATMQLDGIVDTLAQDRQDAQPSRSDDDVSVLDDFFAELG</sequence>
<dbReference type="GO" id="GO:0000272">
    <property type="term" value="P:polysaccharide catabolic process"/>
    <property type="evidence" value="ECO:0007669"/>
    <property type="project" value="InterPro"/>
</dbReference>
<accession>A0A7W5H830</accession>
<dbReference type="SMART" id="SM00710">
    <property type="entry name" value="PbH1"/>
    <property type="match status" value="14"/>
</dbReference>
<feature type="domain" description="GEVED" evidence="3">
    <location>
        <begin position="5352"/>
        <end position="5428"/>
    </location>
</feature>
<feature type="region of interest" description="Disordered" evidence="1">
    <location>
        <begin position="2234"/>
        <end position="2270"/>
    </location>
</feature>
<dbReference type="InterPro" id="IPR036439">
    <property type="entry name" value="Dockerin_dom_sf"/>
</dbReference>
<feature type="domain" description="Peptidase C-terminal archaeal/bacterial" evidence="2">
    <location>
        <begin position="901"/>
        <end position="974"/>
    </location>
</feature>
<dbReference type="Pfam" id="PF00404">
    <property type="entry name" value="Dockerin_1"/>
    <property type="match status" value="1"/>
</dbReference>
<dbReference type="EMBL" id="JACHXU010000020">
    <property type="protein sequence ID" value="MBB3209019.1"/>
    <property type="molecule type" value="Genomic_DNA"/>
</dbReference>
<dbReference type="Pfam" id="PF04151">
    <property type="entry name" value="PPC"/>
    <property type="match status" value="1"/>
</dbReference>
<dbReference type="Gene3D" id="2.60.120.380">
    <property type="match status" value="4"/>
</dbReference>
<dbReference type="Proteomes" id="UP000536179">
    <property type="component" value="Unassembled WGS sequence"/>
</dbReference>
<dbReference type="GO" id="GO:0004553">
    <property type="term" value="F:hydrolase activity, hydrolyzing O-glycosyl compounds"/>
    <property type="evidence" value="ECO:0007669"/>
    <property type="project" value="InterPro"/>
</dbReference>
<evidence type="ECO:0000256" key="1">
    <source>
        <dbReference type="SAM" id="MobiDB-lite"/>
    </source>
</evidence>
<dbReference type="InterPro" id="IPR045474">
    <property type="entry name" value="GEVED"/>
</dbReference>
<dbReference type="InterPro" id="IPR011050">
    <property type="entry name" value="Pectin_lyase_fold/virulence"/>
</dbReference>
<dbReference type="InterPro" id="IPR002105">
    <property type="entry name" value="Dockerin_1_rpt"/>
</dbReference>
<dbReference type="RefSeq" id="WP_184307342.1">
    <property type="nucleotide sequence ID" value="NZ_JACHXU010000020.1"/>
</dbReference>
<dbReference type="InterPro" id="IPR024079">
    <property type="entry name" value="MetalloPept_cat_dom_sf"/>
</dbReference>
<dbReference type="SUPFAM" id="SSF63446">
    <property type="entry name" value="Type I dockerin domain"/>
    <property type="match status" value="1"/>
</dbReference>
<dbReference type="Gene3D" id="3.40.390.10">
    <property type="entry name" value="Collagenase (Catalytic Domain)"/>
    <property type="match status" value="1"/>
</dbReference>
<feature type="compositionally biased region" description="Polar residues" evidence="1">
    <location>
        <begin position="2251"/>
        <end position="2270"/>
    </location>
</feature>
<evidence type="ECO:0000313" key="5">
    <source>
        <dbReference type="Proteomes" id="UP000536179"/>
    </source>
</evidence>
<feature type="compositionally biased region" description="Low complexity" evidence="1">
    <location>
        <begin position="3651"/>
        <end position="3661"/>
    </location>
</feature>
<feature type="region of interest" description="Disordered" evidence="1">
    <location>
        <begin position="3651"/>
        <end position="3673"/>
    </location>
</feature>
<dbReference type="SUPFAM" id="SSF51126">
    <property type="entry name" value="Pectin lyase-like"/>
    <property type="match status" value="1"/>
</dbReference>
<reference evidence="4 5" key="1">
    <citation type="submission" date="2020-08" db="EMBL/GenBank/DDBJ databases">
        <title>Genomic Encyclopedia of Type Strains, Phase III (KMG-III): the genomes of soil and plant-associated and newly described type strains.</title>
        <authorList>
            <person name="Whitman W."/>
        </authorList>
    </citation>
    <scope>NUCLEOTIDE SEQUENCE [LARGE SCALE GENOMIC DNA]</scope>
    <source>
        <strain evidence="4 5">CECT 8075</strain>
    </source>
</reference>
<feature type="compositionally biased region" description="Low complexity" evidence="1">
    <location>
        <begin position="1631"/>
        <end position="1640"/>
    </location>
</feature>
<feature type="region of interest" description="Disordered" evidence="1">
    <location>
        <begin position="5550"/>
        <end position="5593"/>
    </location>
</feature>
<name>A0A7W5H830_9BACT</name>
<dbReference type="Pfam" id="PF20009">
    <property type="entry name" value="GEVED"/>
    <property type="match status" value="1"/>
</dbReference>
<feature type="region of interest" description="Disordered" evidence="1">
    <location>
        <begin position="1622"/>
        <end position="1650"/>
    </location>
</feature>
<evidence type="ECO:0000259" key="2">
    <source>
        <dbReference type="Pfam" id="PF04151"/>
    </source>
</evidence>
<feature type="compositionally biased region" description="Low complexity" evidence="1">
    <location>
        <begin position="2234"/>
        <end position="2245"/>
    </location>
</feature>
<comment type="caution">
    <text evidence="4">The sequence shown here is derived from an EMBL/GenBank/DDBJ whole genome shotgun (WGS) entry which is preliminary data.</text>
</comment>
<dbReference type="InterPro" id="IPR006626">
    <property type="entry name" value="PbH1"/>
</dbReference>
<keyword evidence="5" id="KW-1185">Reference proteome</keyword>
<dbReference type="InterPro" id="IPR007280">
    <property type="entry name" value="Peptidase_C_arc/bac"/>
</dbReference>
<proteinExistence type="predicted"/>
<feature type="compositionally biased region" description="Polar residues" evidence="1">
    <location>
        <begin position="5575"/>
        <end position="5588"/>
    </location>
</feature>
<evidence type="ECO:0000313" key="4">
    <source>
        <dbReference type="EMBL" id="MBB3209019.1"/>
    </source>
</evidence>
<protein>
    <submittedName>
        <fullName evidence="4">Uncharacterized protein</fullName>
    </submittedName>
</protein>
<feature type="region of interest" description="Disordered" evidence="1">
    <location>
        <begin position="21"/>
        <end position="45"/>
    </location>
</feature>
<evidence type="ECO:0000259" key="3">
    <source>
        <dbReference type="Pfam" id="PF20009"/>
    </source>
</evidence>
<organism evidence="4 5">
    <name type="scientific">Aporhodopirellula rubra</name>
    <dbReference type="NCBI Taxonomy" id="980271"/>
    <lineage>
        <taxon>Bacteria</taxon>
        <taxon>Pseudomonadati</taxon>
        <taxon>Planctomycetota</taxon>
        <taxon>Planctomycetia</taxon>
        <taxon>Pirellulales</taxon>
        <taxon>Pirellulaceae</taxon>
        <taxon>Aporhodopirellula</taxon>
    </lineage>
</organism>
<feature type="compositionally biased region" description="Polar residues" evidence="1">
    <location>
        <begin position="5551"/>
        <end position="5562"/>
    </location>
</feature>
<gene>
    <name evidence="4" type="ORF">FHS27_004855</name>
</gene>